<feature type="compositionally biased region" description="Polar residues" evidence="1">
    <location>
        <begin position="704"/>
        <end position="729"/>
    </location>
</feature>
<dbReference type="PANTHER" id="PTHR40788:SF2">
    <property type="entry name" value="CLR5 DOMAIN-CONTAINING PROTEIN"/>
    <property type="match status" value="1"/>
</dbReference>
<feature type="region of interest" description="Disordered" evidence="1">
    <location>
        <begin position="784"/>
        <end position="812"/>
    </location>
</feature>
<feature type="compositionally biased region" description="Low complexity" evidence="1">
    <location>
        <begin position="788"/>
        <end position="799"/>
    </location>
</feature>
<evidence type="ECO:0000313" key="2">
    <source>
        <dbReference type="EMBL" id="KAF9043656.1"/>
    </source>
</evidence>
<evidence type="ECO:0000256" key="1">
    <source>
        <dbReference type="SAM" id="MobiDB-lite"/>
    </source>
</evidence>
<comment type="caution">
    <text evidence="2">The sequence shown here is derived from an EMBL/GenBank/DDBJ whole genome shotgun (WGS) entry which is preliminary data.</text>
</comment>
<gene>
    <name evidence="2" type="ORF">BDP27DRAFT_1347016</name>
</gene>
<sequence length="849" mass="96613">MANPLEDPSIYSDPAKLLTAIGLRVPPELPTEEDIKTKATHYSTLIFQNWNDLNHILKLHEETIRKRWAKKTVKQRETLLRAAYPAIPALHRPDIKALREETLEQRRAGTRFRDAYLLPELNVEDLVKLKNFYLLINARGRNMPDIFAFADFEKIKIARTSEGVPVPFKNECTIYLTGQKNAKSYGKLVYWNEGPNVFGDMANGVGMLPGAGLIVLEIQHKLLDFLVKVTKSMIHDLPLTGNYAPDPPPLEDPLLDLELSSIAAYATSSMYGVPLQFDLRYLKRLAQAKIEQAQDHLWSLREDPSYFRDVAQEYSEHRLEHLRTVDGKRHPNLNTAWLWDQIFLSLIGNAYTSVLRWKLIKVQLEELERLRVKYGSKISTGKELPQEYDDCISYLRWFLEQFITTGPIKDLMIGVAGAPPMRKWFNRLPQDPNSTMIGTQFSSTYCNCPLSERPEVVVLISLLFDRIQSIFMGRYTILDEIDPRLCYPWILDYLSEMSTISEFLRQIEMHQPRVGMNTTYPVDPEYVVPDDPDLSDGQSALFERMIEPVTRILAPMKKRDFRGRGPSLVDPSTSESNTPLRNGKFSYPVHKRATQAVIEQMRRAEGELDAFWAKFDGLIERRTGKKPNDLLKEYIDQREVERTPEWVNIPKPPTHHVETKSALEDRFALMELEQRTESTLGPEPSAVEGSKRGKTKAKTRGQPVPSTELPSSLQQAPSAPDTHPSSSSPLIPVPRRAYTVFARLFFTPSPDRTPGEVAWADFLHAMTTAGCSAKRLMGSSWMFSRSQNGNDTSDESSSSSEDEGTGGGSAQIIFHEPHPAANIPIHIVRKHGRRLARRWGWSIDSFVMG</sequence>
<accession>A0A9P5P696</accession>
<evidence type="ECO:0000313" key="3">
    <source>
        <dbReference type="Proteomes" id="UP000772434"/>
    </source>
</evidence>
<keyword evidence="3" id="KW-1185">Reference proteome</keyword>
<reference evidence="2" key="1">
    <citation type="submission" date="2020-11" db="EMBL/GenBank/DDBJ databases">
        <authorList>
            <consortium name="DOE Joint Genome Institute"/>
            <person name="Ahrendt S."/>
            <person name="Riley R."/>
            <person name="Andreopoulos W."/>
            <person name="Labutti K."/>
            <person name="Pangilinan J."/>
            <person name="Ruiz-Duenas F.J."/>
            <person name="Barrasa J.M."/>
            <person name="Sanchez-Garcia M."/>
            <person name="Camarero S."/>
            <person name="Miyauchi S."/>
            <person name="Serrano A."/>
            <person name="Linde D."/>
            <person name="Babiker R."/>
            <person name="Drula E."/>
            <person name="Ayuso-Fernandez I."/>
            <person name="Pacheco R."/>
            <person name="Padilla G."/>
            <person name="Ferreira P."/>
            <person name="Barriuso J."/>
            <person name="Kellner H."/>
            <person name="Castanera R."/>
            <person name="Alfaro M."/>
            <person name="Ramirez L."/>
            <person name="Pisabarro A.G."/>
            <person name="Kuo A."/>
            <person name="Tritt A."/>
            <person name="Lipzen A."/>
            <person name="He G."/>
            <person name="Yan M."/>
            <person name="Ng V."/>
            <person name="Cullen D."/>
            <person name="Martin F."/>
            <person name="Rosso M.-N."/>
            <person name="Henrissat B."/>
            <person name="Hibbett D."/>
            <person name="Martinez A.T."/>
            <person name="Grigoriev I.V."/>
        </authorList>
    </citation>
    <scope>NUCLEOTIDE SEQUENCE</scope>
    <source>
        <strain evidence="2">AH 40177</strain>
    </source>
</reference>
<feature type="region of interest" description="Disordered" evidence="1">
    <location>
        <begin position="563"/>
        <end position="584"/>
    </location>
</feature>
<organism evidence="2 3">
    <name type="scientific">Rhodocollybia butyracea</name>
    <dbReference type="NCBI Taxonomy" id="206335"/>
    <lineage>
        <taxon>Eukaryota</taxon>
        <taxon>Fungi</taxon>
        <taxon>Dikarya</taxon>
        <taxon>Basidiomycota</taxon>
        <taxon>Agaricomycotina</taxon>
        <taxon>Agaricomycetes</taxon>
        <taxon>Agaricomycetidae</taxon>
        <taxon>Agaricales</taxon>
        <taxon>Marasmiineae</taxon>
        <taxon>Omphalotaceae</taxon>
        <taxon>Rhodocollybia</taxon>
    </lineage>
</organism>
<protein>
    <submittedName>
        <fullName evidence="2">Uncharacterized protein</fullName>
    </submittedName>
</protein>
<dbReference type="PANTHER" id="PTHR40788">
    <property type="entry name" value="CLR5 DOMAIN-CONTAINING PROTEIN-RELATED"/>
    <property type="match status" value="1"/>
</dbReference>
<dbReference type="OrthoDB" id="2922289at2759"/>
<name>A0A9P5P696_9AGAR</name>
<feature type="compositionally biased region" description="Polar residues" evidence="1">
    <location>
        <begin position="570"/>
        <end position="580"/>
    </location>
</feature>
<proteinExistence type="predicted"/>
<dbReference type="Proteomes" id="UP000772434">
    <property type="component" value="Unassembled WGS sequence"/>
</dbReference>
<dbReference type="AlphaFoldDB" id="A0A9P5P696"/>
<feature type="region of interest" description="Disordered" evidence="1">
    <location>
        <begin position="674"/>
        <end position="732"/>
    </location>
</feature>
<dbReference type="EMBL" id="JADNRY010000536">
    <property type="protein sequence ID" value="KAF9043656.1"/>
    <property type="molecule type" value="Genomic_DNA"/>
</dbReference>